<keyword evidence="2" id="KW-1185">Reference proteome</keyword>
<evidence type="ECO:0000313" key="1">
    <source>
        <dbReference type="EMBL" id="CAG8709826.1"/>
    </source>
</evidence>
<feature type="non-terminal residue" evidence="1">
    <location>
        <position position="120"/>
    </location>
</feature>
<accession>A0ACA9PIB8</accession>
<evidence type="ECO:0000313" key="2">
    <source>
        <dbReference type="Proteomes" id="UP000789702"/>
    </source>
</evidence>
<protein>
    <submittedName>
        <fullName evidence="1">7848_t:CDS:1</fullName>
    </submittedName>
</protein>
<gene>
    <name evidence="1" type="ORF">DHETER_LOCUS12197</name>
</gene>
<organism evidence="1 2">
    <name type="scientific">Dentiscutata heterogama</name>
    <dbReference type="NCBI Taxonomy" id="1316150"/>
    <lineage>
        <taxon>Eukaryota</taxon>
        <taxon>Fungi</taxon>
        <taxon>Fungi incertae sedis</taxon>
        <taxon>Mucoromycota</taxon>
        <taxon>Glomeromycotina</taxon>
        <taxon>Glomeromycetes</taxon>
        <taxon>Diversisporales</taxon>
        <taxon>Gigasporaceae</taxon>
        <taxon>Dentiscutata</taxon>
    </lineage>
</organism>
<feature type="non-terminal residue" evidence="1">
    <location>
        <position position="1"/>
    </location>
</feature>
<dbReference type="Proteomes" id="UP000789702">
    <property type="component" value="Unassembled WGS sequence"/>
</dbReference>
<proteinExistence type="predicted"/>
<comment type="caution">
    <text evidence="1">The sequence shown here is derived from an EMBL/GenBank/DDBJ whole genome shotgun (WGS) entry which is preliminary data.</text>
</comment>
<sequence length="120" mass="13616">SVFVFAKPTGEIQQNGINIAADIEKIILIYNLEKVLAIIKDNASVMKKAWNILDKKYPKIVFIAILKKYQENKYGSNYKTFKLPVETRWSLAANCLDSIKFNQLAISLSITDLINHPTIS</sequence>
<dbReference type="EMBL" id="CAJVPU010029158">
    <property type="protein sequence ID" value="CAG8709826.1"/>
    <property type="molecule type" value="Genomic_DNA"/>
</dbReference>
<name>A0ACA9PIB8_9GLOM</name>
<reference evidence="1" key="1">
    <citation type="submission" date="2021-06" db="EMBL/GenBank/DDBJ databases">
        <authorList>
            <person name="Kallberg Y."/>
            <person name="Tangrot J."/>
            <person name="Rosling A."/>
        </authorList>
    </citation>
    <scope>NUCLEOTIDE SEQUENCE</scope>
    <source>
        <strain evidence="1">IL203A</strain>
    </source>
</reference>